<accession>A0ABN1MZN8</accession>
<dbReference type="Proteomes" id="UP001500469">
    <property type="component" value="Unassembled WGS sequence"/>
</dbReference>
<evidence type="ECO:0000256" key="5">
    <source>
        <dbReference type="ARBA" id="ARBA00023136"/>
    </source>
</evidence>
<comment type="subcellular location">
    <subcellularLocation>
        <location evidence="1 7">Cell outer membrane</location>
        <topology evidence="1 7">Multi-pass membrane protein</topology>
    </subcellularLocation>
</comment>
<dbReference type="EMBL" id="BAAAFI010000008">
    <property type="protein sequence ID" value="GAA0878964.1"/>
    <property type="molecule type" value="Genomic_DNA"/>
</dbReference>
<dbReference type="InterPro" id="IPR012910">
    <property type="entry name" value="Plug_dom"/>
</dbReference>
<dbReference type="InterPro" id="IPR036942">
    <property type="entry name" value="Beta-barrel_TonB_sf"/>
</dbReference>
<dbReference type="Gene3D" id="2.170.130.10">
    <property type="entry name" value="TonB-dependent receptor, plug domain"/>
    <property type="match status" value="1"/>
</dbReference>
<evidence type="ECO:0000256" key="3">
    <source>
        <dbReference type="ARBA" id="ARBA00022452"/>
    </source>
</evidence>
<sequence length="1064" mass="118608">MKKSLLLLCAVLLLAGRLFAFQDPLPKITGTVLSEDGLALPGALIYLMDTGYRTITDEHGKFELTAPSGSYVLIVSYIGMDSYRKEITVPLPQSLDIILKSSAMELSQVDIVSTGYQTLPKERATGSFAFLDSQLVQRKVSTSVLDRLEDVTSGLIFNHGPNAATDPISIRGRGTIFASTAPLIIVDNFPYDGPLENINPNDVASMTVLKDAAAASIWGARAGNGVIVITTVRGNRELPLQVSFNSNVTVTEPRDLHYVPQMSIPEFIGIEQRLFSAGYYSSQETSPNKPKLSPAVETLIAFRDGKISQQQADARMELFGRSDIRNDIRDYYLQPALSQQYSLSLRGGGKNSSYNLSLGYDPIRTDIIGNRGDRWTLSSGSQWQLLREKLEAGIQFNLASQNSEVTTALPQGFAYDRLADDSGLPLEIAHTYSTRYIESVSGSGLLDWTYAPLEEIKALDYSTHAYDFRISPSLQYKLTKELKIGVFYQYWRNLNSGRNRDPLEVFSARDQINKYTQAGADGGLTYPVPMGELLSTSQSESYSHTFRPQLTYNREWNGKHFLNGLGGLEIRDLQGLSWSNSYFGYLDDMGSSVPVDLVTRFPLYYNPGQMVSIPSGISHGGNTDRFVSFYANLGYDYHHRYFLTASVRKDQANIFGVDANMRGVPLWSLGGAWIVSEEKFADKPHMPFVKLRATYGYGGNVDKSLSSDVTARYTTFLFYDVLPQMRAAAIVNPPNPLLRWEKVKTSNLAVDVETQNGFFSGTVEYYSKHSEDLLGDYSVPASTGLTSFKGNFAETLIRGVDLTLTAQQLRGKFSWYSTLLYSGLKEKVLDFEKKPTVANLLNSYYLSSPYPIVGRPLYGIYSYEWAGLDPQNGNPLGILDGEPSTDYLAISRAATIDNLQYHGSARPTSFGAFRNDFSYKGFALSVNVSYRLGYYYKRRSIDYFALLRGSIGHGDFDDRWQNPGDESFTQIPSLPATADTRRNSFYSDSGVLVEKGDHIRLNDIRLSYTWDKRSFPALPFRSLQVYTYASNLGIIWKASEDGLDPDYQKAKPLKTFSAGLKLDF</sequence>
<dbReference type="SUPFAM" id="SSF49464">
    <property type="entry name" value="Carboxypeptidase regulatory domain-like"/>
    <property type="match status" value="1"/>
</dbReference>
<protein>
    <submittedName>
        <fullName evidence="10">SusC/RagA family TonB-linked outer membrane protein</fullName>
    </submittedName>
</protein>
<feature type="chain" id="PRO_5046261620" evidence="8">
    <location>
        <begin position="21"/>
        <end position="1064"/>
    </location>
</feature>
<dbReference type="NCBIfam" id="TIGR04056">
    <property type="entry name" value="OMP_RagA_SusC"/>
    <property type="match status" value="1"/>
</dbReference>
<dbReference type="InterPro" id="IPR037066">
    <property type="entry name" value="Plug_dom_sf"/>
</dbReference>
<organism evidence="10 11">
    <name type="scientific">Algoriphagus jejuensis</name>
    <dbReference type="NCBI Taxonomy" id="419934"/>
    <lineage>
        <taxon>Bacteria</taxon>
        <taxon>Pseudomonadati</taxon>
        <taxon>Bacteroidota</taxon>
        <taxon>Cytophagia</taxon>
        <taxon>Cytophagales</taxon>
        <taxon>Cyclobacteriaceae</taxon>
        <taxon>Algoriphagus</taxon>
    </lineage>
</organism>
<dbReference type="RefSeq" id="WP_343850890.1">
    <property type="nucleotide sequence ID" value="NZ_BAAAFI010000008.1"/>
</dbReference>
<feature type="domain" description="TonB-dependent receptor plug" evidence="9">
    <location>
        <begin position="121"/>
        <end position="226"/>
    </location>
</feature>
<name>A0ABN1MZN8_9BACT</name>
<dbReference type="PROSITE" id="PS52016">
    <property type="entry name" value="TONB_DEPENDENT_REC_3"/>
    <property type="match status" value="1"/>
</dbReference>
<comment type="similarity">
    <text evidence="7">Belongs to the TonB-dependent receptor family.</text>
</comment>
<gene>
    <name evidence="10" type="ORF">GCM10009119_19320</name>
</gene>
<keyword evidence="5 7" id="KW-0472">Membrane</keyword>
<reference evidence="10 11" key="1">
    <citation type="journal article" date="2019" name="Int. J. Syst. Evol. Microbiol.">
        <title>The Global Catalogue of Microorganisms (GCM) 10K type strain sequencing project: providing services to taxonomists for standard genome sequencing and annotation.</title>
        <authorList>
            <consortium name="The Broad Institute Genomics Platform"/>
            <consortium name="The Broad Institute Genome Sequencing Center for Infectious Disease"/>
            <person name="Wu L."/>
            <person name="Ma J."/>
        </authorList>
    </citation>
    <scope>NUCLEOTIDE SEQUENCE [LARGE SCALE GENOMIC DNA]</scope>
    <source>
        <strain evidence="10 11">JCM 16112</strain>
    </source>
</reference>
<dbReference type="Pfam" id="PF13715">
    <property type="entry name" value="CarbopepD_reg_2"/>
    <property type="match status" value="1"/>
</dbReference>
<comment type="caution">
    <text evidence="10">The sequence shown here is derived from an EMBL/GenBank/DDBJ whole genome shotgun (WGS) entry which is preliminary data.</text>
</comment>
<dbReference type="Pfam" id="PF07715">
    <property type="entry name" value="Plug"/>
    <property type="match status" value="1"/>
</dbReference>
<dbReference type="SUPFAM" id="SSF56935">
    <property type="entry name" value="Porins"/>
    <property type="match status" value="1"/>
</dbReference>
<keyword evidence="3 7" id="KW-1134">Transmembrane beta strand</keyword>
<keyword evidence="2 7" id="KW-0813">Transport</keyword>
<evidence type="ECO:0000256" key="7">
    <source>
        <dbReference type="PROSITE-ProRule" id="PRU01360"/>
    </source>
</evidence>
<evidence type="ECO:0000256" key="4">
    <source>
        <dbReference type="ARBA" id="ARBA00022692"/>
    </source>
</evidence>
<keyword evidence="11" id="KW-1185">Reference proteome</keyword>
<proteinExistence type="inferred from homology"/>
<dbReference type="Gene3D" id="2.40.170.20">
    <property type="entry name" value="TonB-dependent receptor, beta-barrel domain"/>
    <property type="match status" value="1"/>
</dbReference>
<keyword evidence="6 7" id="KW-0998">Cell outer membrane</keyword>
<keyword evidence="4 7" id="KW-0812">Transmembrane</keyword>
<dbReference type="InterPro" id="IPR008969">
    <property type="entry name" value="CarboxyPept-like_regulatory"/>
</dbReference>
<dbReference type="InterPro" id="IPR039426">
    <property type="entry name" value="TonB-dep_rcpt-like"/>
</dbReference>
<evidence type="ECO:0000256" key="1">
    <source>
        <dbReference type="ARBA" id="ARBA00004571"/>
    </source>
</evidence>
<dbReference type="InterPro" id="IPR023997">
    <property type="entry name" value="TonB-dep_OMP_SusC/RagA_CS"/>
</dbReference>
<keyword evidence="8" id="KW-0732">Signal</keyword>
<evidence type="ECO:0000256" key="6">
    <source>
        <dbReference type="ARBA" id="ARBA00023237"/>
    </source>
</evidence>
<dbReference type="NCBIfam" id="TIGR04057">
    <property type="entry name" value="SusC_RagA_signa"/>
    <property type="match status" value="1"/>
</dbReference>
<dbReference type="InterPro" id="IPR023996">
    <property type="entry name" value="TonB-dep_OMP_SusC/RagA"/>
</dbReference>
<dbReference type="Gene3D" id="2.60.40.1120">
    <property type="entry name" value="Carboxypeptidase-like, regulatory domain"/>
    <property type="match status" value="1"/>
</dbReference>
<feature type="signal peptide" evidence="8">
    <location>
        <begin position="1"/>
        <end position="20"/>
    </location>
</feature>
<evidence type="ECO:0000256" key="8">
    <source>
        <dbReference type="SAM" id="SignalP"/>
    </source>
</evidence>
<evidence type="ECO:0000313" key="11">
    <source>
        <dbReference type="Proteomes" id="UP001500469"/>
    </source>
</evidence>
<evidence type="ECO:0000313" key="10">
    <source>
        <dbReference type="EMBL" id="GAA0878964.1"/>
    </source>
</evidence>
<evidence type="ECO:0000256" key="2">
    <source>
        <dbReference type="ARBA" id="ARBA00022448"/>
    </source>
</evidence>
<evidence type="ECO:0000259" key="9">
    <source>
        <dbReference type="Pfam" id="PF07715"/>
    </source>
</evidence>